<keyword evidence="11" id="KW-1185">Reference proteome</keyword>
<evidence type="ECO:0000259" key="9">
    <source>
        <dbReference type="Pfam" id="PF12704"/>
    </source>
</evidence>
<dbReference type="RefSeq" id="WP_165270232.1">
    <property type="nucleotide sequence ID" value="NZ_JAALLS010000020.1"/>
</dbReference>
<dbReference type="PANTHER" id="PTHR30489:SF0">
    <property type="entry name" value="LIPOPROTEIN-RELEASING SYSTEM TRANSMEMBRANE PROTEIN LOLE"/>
    <property type="match status" value="1"/>
</dbReference>
<feature type="transmembrane region" description="Helical" evidence="7">
    <location>
        <begin position="373"/>
        <end position="397"/>
    </location>
</feature>
<organism evidence="10 11">
    <name type="scientific">Fodinibius halophilus</name>
    <dbReference type="NCBI Taxonomy" id="1736908"/>
    <lineage>
        <taxon>Bacteria</taxon>
        <taxon>Pseudomonadati</taxon>
        <taxon>Balneolota</taxon>
        <taxon>Balneolia</taxon>
        <taxon>Balneolales</taxon>
        <taxon>Balneolaceae</taxon>
        <taxon>Fodinibius</taxon>
    </lineage>
</organism>
<gene>
    <name evidence="10" type="ORF">G3569_13955</name>
</gene>
<comment type="subcellular location">
    <subcellularLocation>
        <location evidence="1">Cell membrane</location>
        <topology evidence="1">Multi-pass membrane protein</topology>
    </subcellularLocation>
</comment>
<evidence type="ECO:0000259" key="8">
    <source>
        <dbReference type="Pfam" id="PF02687"/>
    </source>
</evidence>
<keyword evidence="3" id="KW-1003">Cell membrane</keyword>
<dbReference type="GO" id="GO:0044874">
    <property type="term" value="P:lipoprotein localization to outer membrane"/>
    <property type="evidence" value="ECO:0007669"/>
    <property type="project" value="TreeGrafter"/>
</dbReference>
<proteinExistence type="inferred from homology"/>
<evidence type="ECO:0000256" key="6">
    <source>
        <dbReference type="ARBA" id="ARBA00023136"/>
    </source>
</evidence>
<reference evidence="10 11" key="1">
    <citation type="submission" date="2020-02" db="EMBL/GenBank/DDBJ databases">
        <title>Aliifodinibius halophilus 2W32, complete genome.</title>
        <authorList>
            <person name="Li Y."/>
            <person name="Wu S."/>
        </authorList>
    </citation>
    <scope>NUCLEOTIDE SEQUENCE [LARGE SCALE GENOMIC DNA]</scope>
    <source>
        <strain evidence="10 11">2W32</strain>
    </source>
</reference>
<protein>
    <submittedName>
        <fullName evidence="10">ABC transporter permease</fullName>
    </submittedName>
</protein>
<dbReference type="InterPro" id="IPR025857">
    <property type="entry name" value="MacB_PCD"/>
</dbReference>
<evidence type="ECO:0000256" key="4">
    <source>
        <dbReference type="ARBA" id="ARBA00022692"/>
    </source>
</evidence>
<feature type="domain" description="MacB-like periplasmic core" evidence="9">
    <location>
        <begin position="18"/>
        <end position="237"/>
    </location>
</feature>
<evidence type="ECO:0000256" key="5">
    <source>
        <dbReference type="ARBA" id="ARBA00022989"/>
    </source>
</evidence>
<comment type="caution">
    <text evidence="10">The sequence shown here is derived from an EMBL/GenBank/DDBJ whole genome shotgun (WGS) entry which is preliminary data.</text>
</comment>
<keyword evidence="6 7" id="KW-0472">Membrane</keyword>
<keyword evidence="4 7" id="KW-0812">Transmembrane</keyword>
<evidence type="ECO:0000256" key="2">
    <source>
        <dbReference type="ARBA" id="ARBA00005236"/>
    </source>
</evidence>
<dbReference type="PANTHER" id="PTHR30489">
    <property type="entry name" value="LIPOPROTEIN-RELEASING SYSTEM TRANSMEMBRANE PROTEIN LOLE"/>
    <property type="match status" value="1"/>
</dbReference>
<feature type="domain" description="ABC3 transporter permease C-terminal" evidence="8">
    <location>
        <begin position="269"/>
        <end position="401"/>
    </location>
</feature>
<dbReference type="AlphaFoldDB" id="A0A6M1T021"/>
<sequence>MLSIKLAWRNIWRNKRRTIITTLSIVVAVFLSAITRSSQEGQYDNMLENTVGTFSGYIQIHKKGYQDTPTLNNSLGVSDSLYQIIKSEDNISSIIPRIESYSLAATGQQSRPAMIMGIDVEAEKELSQPQINLQQGSYFSSNNEQAAIIGQELLNRLNAQVGDSLVLIGQGYHGMNATGLYPIKGTVSFSNPDMNSSLVYLPLETAQYLFSAQGRLTSIALNLEDPTGIDVTADYLKSKLPASEYEVLTWQKMMPELEQAIKVDRASGIIILLVLYMVVGFGILGTVLMMIAERSYEFGVMLSVGTPRSTIAKILSLEVLIMSLMGAGFGIFLSIPVAWYFNVNPIDLSGAMASAVEQYNMTPVLQFSTDPEIFTSQALIVFGITLLFSIIPILKAAKLNPVDAMRS</sequence>
<dbReference type="Pfam" id="PF12704">
    <property type="entry name" value="MacB_PCD"/>
    <property type="match status" value="1"/>
</dbReference>
<dbReference type="InterPro" id="IPR003838">
    <property type="entry name" value="ABC3_permease_C"/>
</dbReference>
<evidence type="ECO:0000256" key="7">
    <source>
        <dbReference type="SAM" id="Phobius"/>
    </source>
</evidence>
<evidence type="ECO:0000256" key="1">
    <source>
        <dbReference type="ARBA" id="ARBA00004651"/>
    </source>
</evidence>
<dbReference type="InterPro" id="IPR051447">
    <property type="entry name" value="Lipoprotein-release_system"/>
</dbReference>
<evidence type="ECO:0000313" key="10">
    <source>
        <dbReference type="EMBL" id="NGP89458.1"/>
    </source>
</evidence>
<dbReference type="EMBL" id="JAALLS010000020">
    <property type="protein sequence ID" value="NGP89458.1"/>
    <property type="molecule type" value="Genomic_DNA"/>
</dbReference>
<accession>A0A6M1T021</accession>
<evidence type="ECO:0000256" key="3">
    <source>
        <dbReference type="ARBA" id="ARBA00022475"/>
    </source>
</evidence>
<dbReference type="Proteomes" id="UP000479132">
    <property type="component" value="Unassembled WGS sequence"/>
</dbReference>
<dbReference type="GO" id="GO:0098797">
    <property type="term" value="C:plasma membrane protein complex"/>
    <property type="evidence" value="ECO:0007669"/>
    <property type="project" value="TreeGrafter"/>
</dbReference>
<evidence type="ECO:0000313" key="11">
    <source>
        <dbReference type="Proteomes" id="UP000479132"/>
    </source>
</evidence>
<feature type="transmembrane region" description="Helical" evidence="7">
    <location>
        <begin position="314"/>
        <end position="341"/>
    </location>
</feature>
<feature type="transmembrane region" description="Helical" evidence="7">
    <location>
        <begin position="269"/>
        <end position="293"/>
    </location>
</feature>
<keyword evidence="5 7" id="KW-1133">Transmembrane helix</keyword>
<comment type="similarity">
    <text evidence="2">Belongs to the ABC-4 integral membrane protein family. LolC/E subfamily.</text>
</comment>
<dbReference type="Pfam" id="PF02687">
    <property type="entry name" value="FtsX"/>
    <property type="match status" value="1"/>
</dbReference>
<name>A0A6M1T021_9BACT</name>